<evidence type="ECO:0000256" key="1">
    <source>
        <dbReference type="ARBA" id="ARBA00022670"/>
    </source>
</evidence>
<evidence type="ECO:0000256" key="3">
    <source>
        <dbReference type="ARBA" id="ARBA00022825"/>
    </source>
</evidence>
<dbReference type="InterPro" id="IPR009003">
    <property type="entry name" value="Peptidase_S1_PA"/>
</dbReference>
<proteinExistence type="predicted"/>
<dbReference type="Gene3D" id="2.40.10.10">
    <property type="entry name" value="Trypsin-like serine proteases"/>
    <property type="match status" value="2"/>
</dbReference>
<dbReference type="RefSeq" id="XP_002114159.1">
    <property type="nucleotide sequence ID" value="XM_002114123.1"/>
</dbReference>
<dbReference type="Pfam" id="PF00089">
    <property type="entry name" value="Trypsin"/>
    <property type="match status" value="1"/>
</dbReference>
<dbReference type="STRING" id="10228.B3S1L3"/>
<dbReference type="EMBL" id="DS985247">
    <property type="protein sequence ID" value="EDV23249.1"/>
    <property type="molecule type" value="Genomic_DNA"/>
</dbReference>
<dbReference type="InterPro" id="IPR033116">
    <property type="entry name" value="TRYPSIN_SER"/>
</dbReference>
<dbReference type="GeneID" id="6755683"/>
<dbReference type="GO" id="GO:0006508">
    <property type="term" value="P:proteolysis"/>
    <property type="evidence" value="ECO:0007669"/>
    <property type="project" value="UniProtKB-KW"/>
</dbReference>
<dbReference type="PROSITE" id="PS00135">
    <property type="entry name" value="TRYPSIN_SER"/>
    <property type="match status" value="1"/>
</dbReference>
<sequence length="126" mass="13583">VEHYSYSSYSNNYDFLVLSLRKSLSYNSYVISISMGSASTGEWVTVAGRGENHEGGPKSNHLQKLTIPIMNDPDFKKAYPNEIYDSVQYASCTIKAGLDSCYGDSGGPLTRGTGTLAVLVGVVGWG</sequence>
<dbReference type="GO" id="GO:0004252">
    <property type="term" value="F:serine-type endopeptidase activity"/>
    <property type="evidence" value="ECO:0000318"/>
    <property type="project" value="GO_Central"/>
</dbReference>
<accession>B3S1L3</accession>
<keyword evidence="6" id="KW-1185">Reference proteome</keyword>
<dbReference type="PANTHER" id="PTHR24264">
    <property type="entry name" value="TRYPSIN-RELATED"/>
    <property type="match status" value="1"/>
</dbReference>
<protein>
    <recommendedName>
        <fullName evidence="4">Peptidase S1 domain-containing protein</fullName>
    </recommendedName>
</protein>
<dbReference type="Proteomes" id="UP000009022">
    <property type="component" value="Unassembled WGS sequence"/>
</dbReference>
<organism evidence="5 6">
    <name type="scientific">Trichoplax adhaerens</name>
    <name type="common">Trichoplax reptans</name>
    <dbReference type="NCBI Taxonomy" id="10228"/>
    <lineage>
        <taxon>Eukaryota</taxon>
        <taxon>Metazoa</taxon>
        <taxon>Placozoa</taxon>
        <taxon>Uniplacotomia</taxon>
        <taxon>Trichoplacea</taxon>
        <taxon>Trichoplacidae</taxon>
        <taxon>Trichoplax</taxon>
    </lineage>
</organism>
<dbReference type="eggNOG" id="KOG3627">
    <property type="taxonomic scope" value="Eukaryota"/>
</dbReference>
<feature type="non-terminal residue" evidence="5">
    <location>
        <position position="1"/>
    </location>
</feature>
<evidence type="ECO:0000313" key="5">
    <source>
        <dbReference type="EMBL" id="EDV23249.1"/>
    </source>
</evidence>
<reference evidence="5 6" key="1">
    <citation type="journal article" date="2008" name="Nature">
        <title>The Trichoplax genome and the nature of placozoans.</title>
        <authorList>
            <person name="Srivastava M."/>
            <person name="Begovic E."/>
            <person name="Chapman J."/>
            <person name="Putnam N.H."/>
            <person name="Hellsten U."/>
            <person name="Kawashima T."/>
            <person name="Kuo A."/>
            <person name="Mitros T."/>
            <person name="Salamov A."/>
            <person name="Carpenter M.L."/>
            <person name="Signorovitch A.Y."/>
            <person name="Moreno M.A."/>
            <person name="Kamm K."/>
            <person name="Grimwood J."/>
            <person name="Schmutz J."/>
            <person name="Shapiro H."/>
            <person name="Grigoriev I.V."/>
            <person name="Buss L.W."/>
            <person name="Schierwater B."/>
            <person name="Dellaporta S.L."/>
            <person name="Rokhsar D.S."/>
        </authorList>
    </citation>
    <scope>NUCLEOTIDE SEQUENCE [LARGE SCALE GENOMIC DNA]</scope>
    <source>
        <strain evidence="5 6">Grell-BS-1999</strain>
    </source>
</reference>
<dbReference type="InterPro" id="IPR001254">
    <property type="entry name" value="Trypsin_dom"/>
</dbReference>
<evidence type="ECO:0000259" key="4">
    <source>
        <dbReference type="PROSITE" id="PS50240"/>
    </source>
</evidence>
<dbReference type="PROSITE" id="PS50240">
    <property type="entry name" value="TRYPSIN_DOM"/>
    <property type="match status" value="1"/>
</dbReference>
<dbReference type="InterPro" id="IPR043504">
    <property type="entry name" value="Peptidase_S1_PA_chymotrypsin"/>
</dbReference>
<feature type="non-terminal residue" evidence="5">
    <location>
        <position position="126"/>
    </location>
</feature>
<keyword evidence="2" id="KW-0378">Hydrolase</keyword>
<dbReference type="InterPro" id="IPR050127">
    <property type="entry name" value="Serine_Proteases_S1"/>
</dbReference>
<feature type="domain" description="Peptidase S1" evidence="4">
    <location>
        <begin position="1"/>
        <end position="126"/>
    </location>
</feature>
<dbReference type="InParanoid" id="B3S1L3"/>
<gene>
    <name evidence="5" type="ORF">TRIADDRAFT_7380</name>
</gene>
<dbReference type="PhylomeDB" id="B3S1L3"/>
<dbReference type="HOGENOM" id="CLU_006842_13_2_1"/>
<dbReference type="SUPFAM" id="SSF50494">
    <property type="entry name" value="Trypsin-like serine proteases"/>
    <property type="match status" value="1"/>
</dbReference>
<dbReference type="PANTHER" id="PTHR24264:SF81">
    <property type="entry name" value="SERINE PROTEASE 33"/>
    <property type="match status" value="1"/>
</dbReference>
<name>B3S1L3_TRIAD</name>
<dbReference type="OrthoDB" id="5565075at2759"/>
<keyword evidence="1" id="KW-0645">Protease</keyword>
<evidence type="ECO:0000256" key="2">
    <source>
        <dbReference type="ARBA" id="ARBA00022801"/>
    </source>
</evidence>
<evidence type="ECO:0000313" key="6">
    <source>
        <dbReference type="Proteomes" id="UP000009022"/>
    </source>
</evidence>
<dbReference type="AlphaFoldDB" id="B3S1L3"/>
<dbReference type="CTD" id="6755683"/>
<dbReference type="KEGG" id="tad:TRIADDRAFT_7380"/>
<keyword evidence="3" id="KW-0720">Serine protease</keyword>